<protein>
    <submittedName>
        <fullName evidence="2">Transposase</fullName>
    </submittedName>
</protein>
<dbReference type="InterPro" id="IPR036388">
    <property type="entry name" value="WH-like_DNA-bd_sf"/>
</dbReference>
<dbReference type="Pfam" id="PF01527">
    <property type="entry name" value="HTH_Tnp_1"/>
    <property type="match status" value="1"/>
</dbReference>
<accession>A0AAU1U3Q8</accession>
<organism evidence="2">
    <name type="scientific">Streptomyces sp. NBC_00119</name>
    <dbReference type="NCBI Taxonomy" id="2975659"/>
    <lineage>
        <taxon>Bacteria</taxon>
        <taxon>Bacillati</taxon>
        <taxon>Actinomycetota</taxon>
        <taxon>Actinomycetes</taxon>
        <taxon>Kitasatosporales</taxon>
        <taxon>Streptomycetaceae</taxon>
        <taxon>Streptomyces</taxon>
    </lineage>
</organism>
<dbReference type="Gene3D" id="1.10.10.10">
    <property type="entry name" value="Winged helix-like DNA-binding domain superfamily/Winged helix DNA-binding domain"/>
    <property type="match status" value="1"/>
</dbReference>
<name>A0AAU1U3Q8_9ACTN</name>
<dbReference type="InterPro" id="IPR009057">
    <property type="entry name" value="Homeodomain-like_sf"/>
</dbReference>
<dbReference type="InterPro" id="IPR002514">
    <property type="entry name" value="Transposase_8"/>
</dbReference>
<sequence length="132" mass="14217">MPKPYPEEFREDVVRVARNRGPGVTVEQVAADFGVHAMTLWKWMRRADIDDGTKPGTTSQESAELREGVELQGKFRHPPGTDELPTARRGGDNAAQGAVSLARDLNGPVGSRRPSGIHTAATTKSTGILAMP</sequence>
<dbReference type="AlphaFoldDB" id="A0AAU1U3Q8"/>
<dbReference type="GO" id="GO:0003677">
    <property type="term" value="F:DNA binding"/>
    <property type="evidence" value="ECO:0007669"/>
    <property type="project" value="InterPro"/>
</dbReference>
<feature type="region of interest" description="Disordered" evidence="1">
    <location>
        <begin position="51"/>
        <end position="132"/>
    </location>
</feature>
<proteinExistence type="predicted"/>
<gene>
    <name evidence="2" type="ORF">OHU69_13900</name>
</gene>
<evidence type="ECO:0000256" key="1">
    <source>
        <dbReference type="SAM" id="MobiDB-lite"/>
    </source>
</evidence>
<dbReference type="GO" id="GO:0006313">
    <property type="term" value="P:DNA transposition"/>
    <property type="evidence" value="ECO:0007669"/>
    <property type="project" value="InterPro"/>
</dbReference>
<dbReference type="EMBL" id="CP108195">
    <property type="protein sequence ID" value="WTS12030.1"/>
    <property type="molecule type" value="Genomic_DNA"/>
</dbReference>
<evidence type="ECO:0000313" key="2">
    <source>
        <dbReference type="EMBL" id="WTS12030.1"/>
    </source>
</evidence>
<dbReference type="GO" id="GO:0004803">
    <property type="term" value="F:transposase activity"/>
    <property type="evidence" value="ECO:0007669"/>
    <property type="project" value="InterPro"/>
</dbReference>
<dbReference type="SUPFAM" id="SSF46689">
    <property type="entry name" value="Homeodomain-like"/>
    <property type="match status" value="1"/>
</dbReference>
<reference evidence="2" key="1">
    <citation type="submission" date="2022-10" db="EMBL/GenBank/DDBJ databases">
        <title>The complete genomes of actinobacterial strains from the NBC collection.</title>
        <authorList>
            <person name="Joergensen T.S."/>
            <person name="Alvarez Arevalo M."/>
            <person name="Sterndorff E.B."/>
            <person name="Faurdal D."/>
            <person name="Vuksanovic O."/>
            <person name="Mourched A.-S."/>
            <person name="Charusanti P."/>
            <person name="Shaw S."/>
            <person name="Blin K."/>
            <person name="Weber T."/>
        </authorList>
    </citation>
    <scope>NUCLEOTIDE SEQUENCE</scope>
    <source>
        <strain evidence="2">NBC_00119</strain>
    </source>
</reference>